<reference evidence="16" key="1">
    <citation type="submission" date="2019-12" db="EMBL/GenBank/DDBJ databases">
        <title>Complete and draft genome sequences of new strains and members of some known species of the genus Rathayibacter isolated from plants.</title>
        <authorList>
            <person name="Tarlachkov S.V."/>
            <person name="Starodumova I.P."/>
            <person name="Dorofeeva L.V."/>
            <person name="Prisyazhnaya N.V."/>
            <person name="Leyn S."/>
            <person name="Zlamal J."/>
            <person name="Elan M."/>
            <person name="Osterman A.L."/>
            <person name="Nadler S."/>
            <person name="Subbotin S.A."/>
            <person name="Evtushenko L.I."/>
        </authorList>
    </citation>
    <scope>NUCLEOTIDE SEQUENCE [LARGE SCALE GENOMIC DNA]</scope>
    <source>
        <strain evidence="16">VKM Ac-2802</strain>
    </source>
</reference>
<comment type="subcellular location">
    <subcellularLocation>
        <location evidence="2">Cell membrane</location>
    </subcellularLocation>
</comment>
<sequence>MSRRPPWSIRVRLTALVSAAILAVLVAGSVAFTALLEQSLVDAEAFTANQQARQIATDTESAGRLPPFNTDEVVIQLQREGAVVAVADDDFVYAVPLPVSDEPQITSIDGSRFVVGSESLQLGGDPGETVVVARTLAGADDAAGSAVRLLAVAVPLVAAVVGALVWFVVGRSLRPVERIRADVEAIEAADLRRRVQEPPGRDELARLARTMNGLLDRLERSQAAQRRFVSNASHELRSPVAAVRQHAQVALRHPEAVPLADLARVVEDEGERMQHLVASLLLLARVDERDEGEEQDVDVDDLVLAEAARLRALGVDVRTEDVGPAQVHGHEPLLHSAVRNAAENARRHAAGVVAFTVREEDGTAVLRVDDDGPGVPAEDRERVFLRFERRDDARARDTGGSGLGLAIVAEAARAGGGTARLLDSPLGGARLEIRLPAPGRPQDTEAVQAGERSRRSR</sequence>
<evidence type="ECO:0000313" key="15">
    <source>
        <dbReference type="EMBL" id="QHC63678.1"/>
    </source>
</evidence>
<dbReference type="PROSITE" id="PS50885">
    <property type="entry name" value="HAMP"/>
    <property type="match status" value="1"/>
</dbReference>
<dbReference type="InterPro" id="IPR003660">
    <property type="entry name" value="HAMP_dom"/>
</dbReference>
<dbReference type="Gene3D" id="6.10.340.10">
    <property type="match status" value="1"/>
</dbReference>
<dbReference type="InterPro" id="IPR036097">
    <property type="entry name" value="HisK_dim/P_sf"/>
</dbReference>
<keyword evidence="8 12" id="KW-1133">Transmembrane helix</keyword>
<evidence type="ECO:0000256" key="7">
    <source>
        <dbReference type="ARBA" id="ARBA00022777"/>
    </source>
</evidence>
<feature type="domain" description="Histidine kinase" evidence="13">
    <location>
        <begin position="231"/>
        <end position="439"/>
    </location>
</feature>
<evidence type="ECO:0000256" key="5">
    <source>
        <dbReference type="ARBA" id="ARBA00022679"/>
    </source>
</evidence>
<dbReference type="InterPro" id="IPR005467">
    <property type="entry name" value="His_kinase_dom"/>
</dbReference>
<evidence type="ECO:0000256" key="3">
    <source>
        <dbReference type="ARBA" id="ARBA00012438"/>
    </source>
</evidence>
<keyword evidence="9" id="KW-0902">Two-component regulatory system</keyword>
<keyword evidence="10 12" id="KW-0472">Membrane</keyword>
<dbReference type="SUPFAM" id="SSF158472">
    <property type="entry name" value="HAMP domain-like"/>
    <property type="match status" value="1"/>
</dbReference>
<evidence type="ECO:0000256" key="2">
    <source>
        <dbReference type="ARBA" id="ARBA00004236"/>
    </source>
</evidence>
<dbReference type="PRINTS" id="PR00344">
    <property type="entry name" value="BCTRLSENSOR"/>
</dbReference>
<evidence type="ECO:0000256" key="6">
    <source>
        <dbReference type="ARBA" id="ARBA00022692"/>
    </source>
</evidence>
<dbReference type="RefSeq" id="WP_159423329.1">
    <property type="nucleotide sequence ID" value="NZ_CP047180.1"/>
</dbReference>
<accession>A0ABX6H211</accession>
<feature type="transmembrane region" description="Helical" evidence="12">
    <location>
        <begin position="149"/>
        <end position="169"/>
    </location>
</feature>
<evidence type="ECO:0000259" key="13">
    <source>
        <dbReference type="PROSITE" id="PS50109"/>
    </source>
</evidence>
<keyword evidence="7" id="KW-0418">Kinase</keyword>
<dbReference type="InterPro" id="IPR004358">
    <property type="entry name" value="Sig_transdc_His_kin-like_C"/>
</dbReference>
<dbReference type="InterPro" id="IPR050428">
    <property type="entry name" value="TCS_sensor_his_kinase"/>
</dbReference>
<dbReference type="CDD" id="cd00082">
    <property type="entry name" value="HisKA"/>
    <property type="match status" value="1"/>
</dbReference>
<comment type="catalytic activity">
    <reaction evidence="1">
        <text>ATP + protein L-histidine = ADP + protein N-phospho-L-histidine.</text>
        <dbReference type="EC" id="2.7.13.3"/>
    </reaction>
</comment>
<gene>
    <name evidence="15" type="ORF">GSU69_13990</name>
</gene>
<dbReference type="InterPro" id="IPR003594">
    <property type="entry name" value="HATPase_dom"/>
</dbReference>
<keyword evidence="5" id="KW-0808">Transferase</keyword>
<dbReference type="Pfam" id="PF00512">
    <property type="entry name" value="HisKA"/>
    <property type="match status" value="1"/>
</dbReference>
<dbReference type="PROSITE" id="PS50109">
    <property type="entry name" value="HIS_KIN"/>
    <property type="match status" value="1"/>
</dbReference>
<dbReference type="Pfam" id="PF02518">
    <property type="entry name" value="HATPase_c"/>
    <property type="match status" value="1"/>
</dbReference>
<dbReference type="EC" id="2.7.13.3" evidence="3"/>
<keyword evidence="16" id="KW-1185">Reference proteome</keyword>
<name>A0ABX6H211_9MICO</name>
<feature type="domain" description="HAMP" evidence="14">
    <location>
        <begin position="170"/>
        <end position="223"/>
    </location>
</feature>
<evidence type="ECO:0000313" key="16">
    <source>
        <dbReference type="Proteomes" id="UP000464597"/>
    </source>
</evidence>
<dbReference type="Pfam" id="PF00672">
    <property type="entry name" value="HAMP"/>
    <property type="match status" value="1"/>
</dbReference>
<dbReference type="InterPro" id="IPR003661">
    <property type="entry name" value="HisK_dim/P_dom"/>
</dbReference>
<dbReference type="SMART" id="SM00387">
    <property type="entry name" value="HATPase_c"/>
    <property type="match status" value="1"/>
</dbReference>
<evidence type="ECO:0000256" key="4">
    <source>
        <dbReference type="ARBA" id="ARBA00022553"/>
    </source>
</evidence>
<evidence type="ECO:0000256" key="1">
    <source>
        <dbReference type="ARBA" id="ARBA00000085"/>
    </source>
</evidence>
<evidence type="ECO:0000256" key="12">
    <source>
        <dbReference type="SAM" id="Phobius"/>
    </source>
</evidence>
<evidence type="ECO:0000256" key="10">
    <source>
        <dbReference type="ARBA" id="ARBA00023136"/>
    </source>
</evidence>
<dbReference type="SUPFAM" id="SSF55874">
    <property type="entry name" value="ATPase domain of HSP90 chaperone/DNA topoisomerase II/histidine kinase"/>
    <property type="match status" value="1"/>
</dbReference>
<protein>
    <recommendedName>
        <fullName evidence="3">histidine kinase</fullName>
        <ecNumber evidence="3">2.7.13.3</ecNumber>
    </recommendedName>
</protein>
<dbReference type="PANTHER" id="PTHR45436:SF5">
    <property type="entry name" value="SENSOR HISTIDINE KINASE TRCS"/>
    <property type="match status" value="1"/>
</dbReference>
<keyword evidence="6 12" id="KW-0812">Transmembrane</keyword>
<dbReference type="SMART" id="SM00304">
    <property type="entry name" value="HAMP"/>
    <property type="match status" value="1"/>
</dbReference>
<evidence type="ECO:0000256" key="9">
    <source>
        <dbReference type="ARBA" id="ARBA00023012"/>
    </source>
</evidence>
<dbReference type="InterPro" id="IPR036890">
    <property type="entry name" value="HATPase_C_sf"/>
</dbReference>
<dbReference type="Proteomes" id="UP000464597">
    <property type="component" value="Chromosome"/>
</dbReference>
<proteinExistence type="predicted"/>
<dbReference type="PANTHER" id="PTHR45436">
    <property type="entry name" value="SENSOR HISTIDINE KINASE YKOH"/>
    <property type="match status" value="1"/>
</dbReference>
<keyword evidence="4" id="KW-0597">Phosphoprotein</keyword>
<evidence type="ECO:0000259" key="14">
    <source>
        <dbReference type="PROSITE" id="PS50885"/>
    </source>
</evidence>
<dbReference type="SMART" id="SM00388">
    <property type="entry name" value="HisKA"/>
    <property type="match status" value="1"/>
</dbReference>
<organism evidence="15 16">
    <name type="scientific">Rathayibacter festucae</name>
    <dbReference type="NCBI Taxonomy" id="110937"/>
    <lineage>
        <taxon>Bacteria</taxon>
        <taxon>Bacillati</taxon>
        <taxon>Actinomycetota</taxon>
        <taxon>Actinomycetes</taxon>
        <taxon>Micrococcales</taxon>
        <taxon>Microbacteriaceae</taxon>
        <taxon>Rathayibacter</taxon>
    </lineage>
</organism>
<dbReference type="Gene3D" id="3.30.565.10">
    <property type="entry name" value="Histidine kinase-like ATPase, C-terminal domain"/>
    <property type="match status" value="1"/>
</dbReference>
<evidence type="ECO:0000256" key="8">
    <source>
        <dbReference type="ARBA" id="ARBA00022989"/>
    </source>
</evidence>
<dbReference type="CDD" id="cd06225">
    <property type="entry name" value="HAMP"/>
    <property type="match status" value="1"/>
</dbReference>
<evidence type="ECO:0000256" key="11">
    <source>
        <dbReference type="SAM" id="MobiDB-lite"/>
    </source>
</evidence>
<dbReference type="EMBL" id="CP047180">
    <property type="protein sequence ID" value="QHC63678.1"/>
    <property type="molecule type" value="Genomic_DNA"/>
</dbReference>
<dbReference type="SUPFAM" id="SSF47384">
    <property type="entry name" value="Homodimeric domain of signal transducing histidine kinase"/>
    <property type="match status" value="1"/>
</dbReference>
<dbReference type="Gene3D" id="1.10.287.130">
    <property type="match status" value="1"/>
</dbReference>
<feature type="region of interest" description="Disordered" evidence="11">
    <location>
        <begin position="433"/>
        <end position="457"/>
    </location>
</feature>